<name>A0ACB6QRU6_9PLEO</name>
<gene>
    <name evidence="1" type="ORF">BDR25DRAFT_228566</name>
</gene>
<protein>
    <submittedName>
        <fullName evidence="1">Uncharacterized protein</fullName>
    </submittedName>
</protein>
<proteinExistence type="predicted"/>
<evidence type="ECO:0000313" key="1">
    <source>
        <dbReference type="EMBL" id="KAF2469651.1"/>
    </source>
</evidence>
<reference evidence="1" key="1">
    <citation type="journal article" date="2020" name="Stud. Mycol.">
        <title>101 Dothideomycetes genomes: a test case for predicting lifestyles and emergence of pathogens.</title>
        <authorList>
            <person name="Haridas S."/>
            <person name="Albert R."/>
            <person name="Binder M."/>
            <person name="Bloem J."/>
            <person name="Labutti K."/>
            <person name="Salamov A."/>
            <person name="Andreopoulos B."/>
            <person name="Baker S."/>
            <person name="Barry K."/>
            <person name="Bills G."/>
            <person name="Bluhm B."/>
            <person name="Cannon C."/>
            <person name="Castanera R."/>
            <person name="Culley D."/>
            <person name="Daum C."/>
            <person name="Ezra D."/>
            <person name="Gonzalez J."/>
            <person name="Henrissat B."/>
            <person name="Kuo A."/>
            <person name="Liang C."/>
            <person name="Lipzen A."/>
            <person name="Lutzoni F."/>
            <person name="Magnuson J."/>
            <person name="Mondo S."/>
            <person name="Nolan M."/>
            <person name="Ohm R."/>
            <person name="Pangilinan J."/>
            <person name="Park H.-J."/>
            <person name="Ramirez L."/>
            <person name="Alfaro M."/>
            <person name="Sun H."/>
            <person name="Tritt A."/>
            <person name="Yoshinaga Y."/>
            <person name="Zwiers L.-H."/>
            <person name="Turgeon B."/>
            <person name="Goodwin S."/>
            <person name="Spatafora J."/>
            <person name="Crous P."/>
            <person name="Grigoriev I."/>
        </authorList>
    </citation>
    <scope>NUCLEOTIDE SEQUENCE</scope>
    <source>
        <strain evidence="1">ATCC 200398</strain>
    </source>
</reference>
<dbReference type="Proteomes" id="UP000799755">
    <property type="component" value="Unassembled WGS sequence"/>
</dbReference>
<keyword evidence="2" id="KW-1185">Reference proteome</keyword>
<dbReference type="EMBL" id="MU003511">
    <property type="protein sequence ID" value="KAF2469651.1"/>
    <property type="molecule type" value="Genomic_DNA"/>
</dbReference>
<organism evidence="1 2">
    <name type="scientific">Lindgomyces ingoldianus</name>
    <dbReference type="NCBI Taxonomy" id="673940"/>
    <lineage>
        <taxon>Eukaryota</taxon>
        <taxon>Fungi</taxon>
        <taxon>Dikarya</taxon>
        <taxon>Ascomycota</taxon>
        <taxon>Pezizomycotina</taxon>
        <taxon>Dothideomycetes</taxon>
        <taxon>Pleosporomycetidae</taxon>
        <taxon>Pleosporales</taxon>
        <taxon>Lindgomycetaceae</taxon>
        <taxon>Lindgomyces</taxon>
    </lineage>
</organism>
<comment type="caution">
    <text evidence="1">The sequence shown here is derived from an EMBL/GenBank/DDBJ whole genome shotgun (WGS) entry which is preliminary data.</text>
</comment>
<sequence>MLLSLKLALVLSASLSAAQTTPAPTDIVGTWSSKSNSTLTGPGFYDPVNEKFTEPAHTGISYSFSADGFYEEAYYRAIANPTSPKCPKGIIQWQHGSYTKHDNGSLILVPIAVDGRQLYSDPCQYKNAVYTRYNTSELFEVNPSTTSSCNRYEVLTDPYHNISRLNLYKWDGAPMMPLYLAMSPPQMLPTSTLNPLTTSTPGGAKATGKIKRSELPLNHNVINKRTPEQMRANQWWWFGVFLTASGSILYFFF</sequence>
<accession>A0ACB6QRU6</accession>
<evidence type="ECO:0000313" key="2">
    <source>
        <dbReference type="Proteomes" id="UP000799755"/>
    </source>
</evidence>